<dbReference type="EMBL" id="CP032050">
    <property type="protein sequence ID" value="AYN69430.1"/>
    <property type="molecule type" value="Genomic_DNA"/>
</dbReference>
<feature type="transmembrane region" description="Helical" evidence="1">
    <location>
        <begin position="168"/>
        <end position="190"/>
    </location>
</feature>
<dbReference type="OrthoDB" id="117053at2"/>
<protein>
    <recommendedName>
        <fullName evidence="4">Class I SAM-dependent methyltransferase</fullName>
    </recommendedName>
</protein>
<dbReference type="KEGG" id="emar:D1013_19595"/>
<keyword evidence="1" id="KW-0812">Transmembrane</keyword>
<organism evidence="2 3">
    <name type="scientific">Euzebyella marina</name>
    <dbReference type="NCBI Taxonomy" id="1761453"/>
    <lineage>
        <taxon>Bacteria</taxon>
        <taxon>Pseudomonadati</taxon>
        <taxon>Bacteroidota</taxon>
        <taxon>Flavobacteriia</taxon>
        <taxon>Flavobacteriales</taxon>
        <taxon>Flavobacteriaceae</taxon>
        <taxon>Euzebyella</taxon>
    </lineage>
</organism>
<sequence length="270" mass="30974">MKRVQLFEFEDLHWFPSFLRTGMTNLIAVLHRMTGIPSVLSHLLIGVLRENHINQIVDLGSGSGGCMPQVMKELHKEQDLSEVRLLMTDLFPNKNVVQRFIDKGDRLIKYHPKPINATDLSDVPEGLKTMVNSFHHMPPKEARQILETATTNKEPLLIYEMAENKMPLLLWWLLLPISLLILIIMVFFMTPFVKPLTVKQIIFTYLIPVIPICYAWDGQASLPRMYSMNDIDELLKGLHSKEYLWKKGKALKPNGKAMGSYVLGLPIRSN</sequence>
<evidence type="ECO:0008006" key="4">
    <source>
        <dbReference type="Google" id="ProtNLM"/>
    </source>
</evidence>
<dbReference type="AlphaFoldDB" id="A0A3G2LB02"/>
<reference evidence="2 3" key="1">
    <citation type="submission" date="2018-08" db="EMBL/GenBank/DDBJ databases">
        <title>The reduced genetic potential of extracellular carbohydrate catabolism in Euzebyella marina RN62, a Flavobacteriia bacterium isolated from the hadal water.</title>
        <authorList>
            <person name="Xue C."/>
        </authorList>
    </citation>
    <scope>NUCLEOTIDE SEQUENCE [LARGE SCALE GENOMIC DNA]</scope>
    <source>
        <strain evidence="2 3">RN62</strain>
    </source>
</reference>
<dbReference type="Proteomes" id="UP000276309">
    <property type="component" value="Chromosome"/>
</dbReference>
<keyword evidence="1" id="KW-0472">Membrane</keyword>
<dbReference type="RefSeq" id="WP_121850436.1">
    <property type="nucleotide sequence ID" value="NZ_CP032050.1"/>
</dbReference>
<evidence type="ECO:0000313" key="2">
    <source>
        <dbReference type="EMBL" id="AYN69430.1"/>
    </source>
</evidence>
<proteinExistence type="predicted"/>
<keyword evidence="1" id="KW-1133">Transmembrane helix</keyword>
<accession>A0A3G2LB02</accession>
<feature type="transmembrane region" description="Helical" evidence="1">
    <location>
        <begin position="196"/>
        <end position="216"/>
    </location>
</feature>
<name>A0A3G2LB02_9FLAO</name>
<evidence type="ECO:0000256" key="1">
    <source>
        <dbReference type="SAM" id="Phobius"/>
    </source>
</evidence>
<keyword evidence="3" id="KW-1185">Reference proteome</keyword>
<gene>
    <name evidence="2" type="ORF">D1013_19595</name>
</gene>
<evidence type="ECO:0000313" key="3">
    <source>
        <dbReference type="Proteomes" id="UP000276309"/>
    </source>
</evidence>